<dbReference type="InterPro" id="IPR019734">
    <property type="entry name" value="TPR_rpt"/>
</dbReference>
<evidence type="ECO:0000256" key="1">
    <source>
        <dbReference type="PROSITE-ProRule" id="PRU00339"/>
    </source>
</evidence>
<feature type="repeat" description="TPR" evidence="1">
    <location>
        <begin position="587"/>
        <end position="620"/>
    </location>
</feature>
<accession>A0A3N0XD27</accession>
<dbReference type="SUPFAM" id="SSF48452">
    <property type="entry name" value="TPR-like"/>
    <property type="match status" value="1"/>
</dbReference>
<protein>
    <submittedName>
        <fullName evidence="2">Tetratricopeptide repeat protein</fullName>
    </submittedName>
</protein>
<dbReference type="InterPro" id="IPR027417">
    <property type="entry name" value="P-loop_NTPase"/>
</dbReference>
<comment type="caution">
    <text evidence="2">The sequence shown here is derived from an EMBL/GenBank/DDBJ whole genome shotgun (WGS) entry which is preliminary data.</text>
</comment>
<dbReference type="Pfam" id="PF14559">
    <property type="entry name" value="TPR_19"/>
    <property type="match status" value="1"/>
</dbReference>
<dbReference type="SMART" id="SM00671">
    <property type="entry name" value="SEL1"/>
    <property type="match status" value="4"/>
</dbReference>
<dbReference type="EMBL" id="RJTU01000029">
    <property type="protein sequence ID" value="ROI14259.1"/>
    <property type="molecule type" value="Genomic_DNA"/>
</dbReference>
<dbReference type="PANTHER" id="PTHR12558:SF13">
    <property type="entry name" value="CELL DIVISION CYCLE PROTEIN 27 HOMOLOG"/>
    <property type="match status" value="1"/>
</dbReference>
<name>A0A3N0XD27_9FLAO</name>
<dbReference type="InterPro" id="IPR036388">
    <property type="entry name" value="WH-like_DNA-bd_sf"/>
</dbReference>
<dbReference type="PROSITE" id="PS50293">
    <property type="entry name" value="TPR_REGION"/>
    <property type="match status" value="1"/>
</dbReference>
<dbReference type="Gene3D" id="1.25.40.10">
    <property type="entry name" value="Tetratricopeptide repeat domain"/>
    <property type="match status" value="2"/>
</dbReference>
<gene>
    <name evidence="2" type="ORF">EGH73_04325</name>
</gene>
<evidence type="ECO:0000313" key="2">
    <source>
        <dbReference type="EMBL" id="ROI14259.1"/>
    </source>
</evidence>
<keyword evidence="1" id="KW-0802">TPR repeat</keyword>
<dbReference type="InterPro" id="IPR006597">
    <property type="entry name" value="Sel1-like"/>
</dbReference>
<dbReference type="RefSeq" id="WP_123280844.1">
    <property type="nucleotide sequence ID" value="NZ_RJTU01000029.1"/>
</dbReference>
<evidence type="ECO:0000313" key="3">
    <source>
        <dbReference type="Proteomes" id="UP000267623"/>
    </source>
</evidence>
<sequence>MNQDLLLRNNTGVKSKVNLIEGFVVRTNQFELLKENLLKTSEPSNVIIIGQRGAGKTTLIHRLNYEIIDDAVLRKKYIPIMFSEEQYSLSDLTNLWETIATTIEDSFYEESLSDTIANIIDKQKNYEQKSYDFLREFLIEKNKTAILFIENFNFFLKKISDNEKKKLFRILESDSNFKVIGTSTTFNDGNIDFQEDEYNFLKIIELDSLNKADCEKLLIKIGQQYGEEQQIRNIIEQHPGRVEALRRLTGGVPRTMSYLFQIFMDNENGRAIKDLYLLIDTLTLLYKSELDQLSTQQQKVVDAIARKWDAISVKEIAKKTRLESKNISSILSYLEKNQFIEKIPTSTKNNLYRIKERFMNIWYLMRFGRKNDKDNVVWLVRFFDAWCDESELTKRVKKHISNLKGGNYDINAAIDMGNTFLSCENLPETLKEELIKTTNAILPDRLLKNTKISESGLLDKIKNLIKENKFEEAESLLEEIKIKDANYYTVATSLYIFSKQIKKAMESAKEAWALDNQNAQMAITIGTFYEFQAENLREAAKYYKLSLELPNSHGYAAYRLGDIALELEDDFDEAIKFHKKAISMKFKLSLNSLGDIYAEKGDYEKAVQYYNEAIAAKTGAPYTRLARLYTMTGKPKDAEKVLLQAIKTNEEHSKINLGRFYYLKSRPNYKKAEIELRSAINDGDDDGYVELARMFLKMGQTEKAIKALEEGVERGNADAAHQLGHVLATEKQYDRSDFMFEKANEMGELDSLGCWAETIFDEFRNDKKQYALELIQKALDTDLEPSPKLTLLHAKILLWNGKVTESLEVIKEPIQILIDNMDTRRGEILYNKVFADFVTYFLLLIVKKENTILLDLFKEIEDLEMIFKPIYFVLMENLQDDFPNEYLRAGKELKETIYELKEELKILKENLE</sequence>
<dbReference type="AlphaFoldDB" id="A0A3N0XD27"/>
<reference evidence="3" key="2">
    <citation type="submission" date="2018-11" db="EMBL/GenBank/DDBJ databases">
        <title>Proposal to divide the Flavobacteriaceae and reorganize its genera based on Amino Acid Identity values calculated from whole genome sequences.</title>
        <authorList>
            <person name="Nicholson A.C."/>
            <person name="Gulvik C.A."/>
            <person name="Whitney A.M."/>
            <person name="Humrighouse B.W."/>
            <person name="Bell M."/>
            <person name="Holmes B."/>
            <person name="Steigerwalt A."/>
            <person name="Villarma A."/>
            <person name="Sheth M."/>
            <person name="Batra D."/>
            <person name="Pryor J."/>
            <person name="Bernardet J.-F."/>
            <person name="Hugo C."/>
            <person name="Kampfer P."/>
            <person name="Newman J."/>
            <person name="Mcquiston J."/>
        </authorList>
    </citation>
    <scope>NUCLEOTIDE SEQUENCE [LARGE SCALE GENOMIC DNA]</scope>
    <source>
        <strain evidence="3">DSM 22165</strain>
    </source>
</reference>
<dbReference type="SMART" id="SM00028">
    <property type="entry name" value="TPR"/>
    <property type="match status" value="5"/>
</dbReference>
<dbReference type="Gene3D" id="1.10.10.10">
    <property type="entry name" value="Winged helix-like DNA-binding domain superfamily/Winged helix DNA-binding domain"/>
    <property type="match status" value="1"/>
</dbReference>
<dbReference type="Proteomes" id="UP000267623">
    <property type="component" value="Unassembled WGS sequence"/>
</dbReference>
<dbReference type="SUPFAM" id="SSF52540">
    <property type="entry name" value="P-loop containing nucleoside triphosphate hydrolases"/>
    <property type="match status" value="1"/>
</dbReference>
<dbReference type="SUPFAM" id="SSF46785">
    <property type="entry name" value="Winged helix' DNA-binding domain"/>
    <property type="match status" value="1"/>
</dbReference>
<proteinExistence type="predicted"/>
<reference evidence="3" key="1">
    <citation type="submission" date="2018-11" db="EMBL/GenBank/DDBJ databases">
        <title>Proposal to divide the Flavobacteriaceae and reorganize its genera based on Amino Acid Identity values calculated from whole genome sequences.</title>
        <authorList>
            <person name="Nicholson A.C."/>
            <person name="Gulvik C.A."/>
            <person name="Whitney A.M."/>
            <person name="Humrighouse B.W."/>
            <person name="Bell M."/>
            <person name="Holmes B."/>
            <person name="Steigerwalt A."/>
            <person name="Villarma A."/>
            <person name="Sheth M."/>
            <person name="Batra D."/>
            <person name="Pryor J."/>
            <person name="Bernardet J.-F."/>
            <person name="Hugo C."/>
            <person name="Kampfer P."/>
            <person name="Newman J."/>
            <person name="Mcquiston J.R."/>
        </authorList>
    </citation>
    <scope>NUCLEOTIDE SEQUENCE [LARGE SCALE GENOMIC DNA]</scope>
    <source>
        <strain evidence="3">DSM 22165</strain>
    </source>
</reference>
<dbReference type="PANTHER" id="PTHR12558">
    <property type="entry name" value="CELL DIVISION CYCLE 16,23,27"/>
    <property type="match status" value="1"/>
</dbReference>
<dbReference type="InterPro" id="IPR011990">
    <property type="entry name" value="TPR-like_helical_dom_sf"/>
</dbReference>
<dbReference type="Pfam" id="PF13181">
    <property type="entry name" value="TPR_8"/>
    <property type="match status" value="1"/>
</dbReference>
<dbReference type="SUPFAM" id="SSF81901">
    <property type="entry name" value="HCP-like"/>
    <property type="match status" value="1"/>
</dbReference>
<dbReference type="Gene3D" id="3.40.50.300">
    <property type="entry name" value="P-loop containing nucleotide triphosphate hydrolases"/>
    <property type="match status" value="1"/>
</dbReference>
<organism evidence="2 3">
    <name type="scientific">Epilithonimonas hominis</name>
    <dbReference type="NCBI Taxonomy" id="420404"/>
    <lineage>
        <taxon>Bacteria</taxon>
        <taxon>Pseudomonadati</taxon>
        <taxon>Bacteroidota</taxon>
        <taxon>Flavobacteriia</taxon>
        <taxon>Flavobacteriales</taxon>
        <taxon>Weeksellaceae</taxon>
        <taxon>Chryseobacterium group</taxon>
        <taxon>Epilithonimonas</taxon>
    </lineage>
</organism>
<dbReference type="InterPro" id="IPR036390">
    <property type="entry name" value="WH_DNA-bd_sf"/>
</dbReference>
<dbReference type="PROSITE" id="PS50005">
    <property type="entry name" value="TPR"/>
    <property type="match status" value="1"/>
</dbReference>